<feature type="compositionally biased region" description="Basic and acidic residues" evidence="5">
    <location>
        <begin position="407"/>
        <end position="419"/>
    </location>
</feature>
<keyword evidence="1" id="KW-0732">Signal</keyword>
<dbReference type="PANTHER" id="PTHR44337">
    <property type="entry name" value="CARCINOEMBRYONIC ANTIGEN-RELATED CELL ADHESION MOLECULE 8"/>
    <property type="match status" value="1"/>
</dbReference>
<comment type="caution">
    <text evidence="7">The sequence shown here is derived from an EMBL/GenBank/DDBJ whole genome shotgun (WGS) entry which is preliminary data.</text>
</comment>
<proteinExistence type="predicted"/>
<keyword evidence="2" id="KW-1015">Disulfide bond</keyword>
<organism evidence="7 8">
    <name type="scientific">Paralvinella palmiformis</name>
    <dbReference type="NCBI Taxonomy" id="53620"/>
    <lineage>
        <taxon>Eukaryota</taxon>
        <taxon>Metazoa</taxon>
        <taxon>Spiralia</taxon>
        <taxon>Lophotrochozoa</taxon>
        <taxon>Annelida</taxon>
        <taxon>Polychaeta</taxon>
        <taxon>Sedentaria</taxon>
        <taxon>Canalipalpata</taxon>
        <taxon>Terebellida</taxon>
        <taxon>Terebelliformia</taxon>
        <taxon>Alvinellidae</taxon>
        <taxon>Paralvinella</taxon>
    </lineage>
</organism>
<dbReference type="InterPro" id="IPR013783">
    <property type="entry name" value="Ig-like_fold"/>
</dbReference>
<dbReference type="AlphaFoldDB" id="A0AAD9JYA7"/>
<protein>
    <recommendedName>
        <fullName evidence="9">Ig-like domain-containing protein</fullName>
    </recommendedName>
</protein>
<keyword evidence="4" id="KW-0393">Immunoglobulin domain</keyword>
<accession>A0AAD9JYA7</accession>
<evidence type="ECO:0000256" key="1">
    <source>
        <dbReference type="ARBA" id="ARBA00022729"/>
    </source>
</evidence>
<feature type="transmembrane region" description="Helical" evidence="6">
    <location>
        <begin position="7"/>
        <end position="28"/>
    </location>
</feature>
<reference evidence="7" key="1">
    <citation type="journal article" date="2023" name="Mol. Biol. Evol.">
        <title>Third-Generation Sequencing Reveals the Adaptive Role of the Epigenome in Three Deep-Sea Polychaetes.</title>
        <authorList>
            <person name="Perez M."/>
            <person name="Aroh O."/>
            <person name="Sun Y."/>
            <person name="Lan Y."/>
            <person name="Juniper S.K."/>
            <person name="Young C.R."/>
            <person name="Angers B."/>
            <person name="Qian P.Y."/>
        </authorList>
    </citation>
    <scope>NUCLEOTIDE SEQUENCE</scope>
    <source>
        <strain evidence="7">P08H-3</strain>
    </source>
</reference>
<feature type="transmembrane region" description="Helical" evidence="6">
    <location>
        <begin position="324"/>
        <end position="349"/>
    </location>
</feature>
<evidence type="ECO:0000313" key="8">
    <source>
        <dbReference type="Proteomes" id="UP001208570"/>
    </source>
</evidence>
<keyword evidence="6" id="KW-1133">Transmembrane helix</keyword>
<dbReference type="Proteomes" id="UP001208570">
    <property type="component" value="Unassembled WGS sequence"/>
</dbReference>
<evidence type="ECO:0000256" key="5">
    <source>
        <dbReference type="SAM" id="MobiDB-lite"/>
    </source>
</evidence>
<dbReference type="Gene3D" id="2.60.40.10">
    <property type="entry name" value="Immunoglobulins"/>
    <property type="match status" value="1"/>
</dbReference>
<feature type="compositionally biased region" description="Polar residues" evidence="5">
    <location>
        <begin position="393"/>
        <end position="403"/>
    </location>
</feature>
<sequence>MALLGSYVNVIVIVHLIAGLGITGITVIQTDPGQNVTFTFGTENTRYRNSLRITHSINDSVISNVYCYHLNECNDKLNNSYVALVTVPVPSSDYGVNEDLEVLTFNIIDVDRSDAGMYLLQCDLYWSYYSYHYVLYVYEEPTKPLIMSRVHVDETILTCTSTSQSLPEDYRNNTDIEYIWRFNGLPDNYQIDGHRIRIISHRKSDYGVLFYCRAIEENSTLVSEESDPFFLDSPYLENVQITVSHSRDDPERVSLSCMADCNPRCAYSWFDPEGKLLGRGNNLTLASQNEVDRASCYAANRLGTLSHRLEFIDKGGNYYPGSTVISLAVFLGLAIGVTVVAGILFLVYLRRRKQQQEEQQQTTTTTNTHNNRNKPVIDVETRQSVYENAALQTGTAGVSNPSYEQLDISRDPLPSRDYDQPSMFYRKTDVYNNKDEATYEEM</sequence>
<keyword evidence="3" id="KW-0325">Glycoprotein</keyword>
<evidence type="ECO:0000256" key="3">
    <source>
        <dbReference type="ARBA" id="ARBA00023180"/>
    </source>
</evidence>
<dbReference type="InterPro" id="IPR052598">
    <property type="entry name" value="IgSF_CEA-related"/>
</dbReference>
<evidence type="ECO:0000313" key="7">
    <source>
        <dbReference type="EMBL" id="KAK2160440.1"/>
    </source>
</evidence>
<feature type="compositionally biased region" description="Low complexity" evidence="5">
    <location>
        <begin position="358"/>
        <end position="374"/>
    </location>
</feature>
<gene>
    <name evidence="7" type="ORF">LSH36_133g03000</name>
</gene>
<feature type="region of interest" description="Disordered" evidence="5">
    <location>
        <begin position="358"/>
        <end position="379"/>
    </location>
</feature>
<evidence type="ECO:0008006" key="9">
    <source>
        <dbReference type="Google" id="ProtNLM"/>
    </source>
</evidence>
<keyword evidence="6" id="KW-0472">Membrane</keyword>
<keyword evidence="6" id="KW-0812">Transmembrane</keyword>
<evidence type="ECO:0000256" key="6">
    <source>
        <dbReference type="SAM" id="Phobius"/>
    </source>
</evidence>
<dbReference type="EMBL" id="JAODUP010000133">
    <property type="protein sequence ID" value="KAK2160440.1"/>
    <property type="molecule type" value="Genomic_DNA"/>
</dbReference>
<evidence type="ECO:0000256" key="4">
    <source>
        <dbReference type="ARBA" id="ARBA00023319"/>
    </source>
</evidence>
<keyword evidence="8" id="KW-1185">Reference proteome</keyword>
<evidence type="ECO:0000256" key="2">
    <source>
        <dbReference type="ARBA" id="ARBA00023157"/>
    </source>
</evidence>
<feature type="region of interest" description="Disordered" evidence="5">
    <location>
        <begin position="393"/>
        <end position="421"/>
    </location>
</feature>
<dbReference type="PANTHER" id="PTHR44337:SF20">
    <property type="entry name" value="CARCINOEMBRYONIC ANTIGEN-RELATED CELL ADHESION MOLECULE 5-RELATED"/>
    <property type="match status" value="1"/>
</dbReference>
<name>A0AAD9JYA7_9ANNE</name>